<evidence type="ECO:0000313" key="2">
    <source>
        <dbReference type="Proteomes" id="UP001054945"/>
    </source>
</evidence>
<protein>
    <submittedName>
        <fullName evidence="1">Uncharacterized protein</fullName>
    </submittedName>
</protein>
<evidence type="ECO:0000313" key="1">
    <source>
        <dbReference type="EMBL" id="GIY00931.1"/>
    </source>
</evidence>
<reference evidence="1 2" key="1">
    <citation type="submission" date="2021-06" db="EMBL/GenBank/DDBJ databases">
        <title>Caerostris extrusa draft genome.</title>
        <authorList>
            <person name="Kono N."/>
            <person name="Arakawa K."/>
        </authorList>
    </citation>
    <scope>NUCLEOTIDE SEQUENCE [LARGE SCALE GENOMIC DNA]</scope>
</reference>
<dbReference type="Proteomes" id="UP001054945">
    <property type="component" value="Unassembled WGS sequence"/>
</dbReference>
<organism evidence="1 2">
    <name type="scientific">Caerostris extrusa</name>
    <name type="common">Bark spider</name>
    <name type="synonym">Caerostris bankana</name>
    <dbReference type="NCBI Taxonomy" id="172846"/>
    <lineage>
        <taxon>Eukaryota</taxon>
        <taxon>Metazoa</taxon>
        <taxon>Ecdysozoa</taxon>
        <taxon>Arthropoda</taxon>
        <taxon>Chelicerata</taxon>
        <taxon>Arachnida</taxon>
        <taxon>Araneae</taxon>
        <taxon>Araneomorphae</taxon>
        <taxon>Entelegynae</taxon>
        <taxon>Araneoidea</taxon>
        <taxon>Araneidae</taxon>
        <taxon>Caerostris</taxon>
    </lineage>
</organism>
<comment type="caution">
    <text evidence="1">The sequence shown here is derived from an EMBL/GenBank/DDBJ whole genome shotgun (WGS) entry which is preliminary data.</text>
</comment>
<proteinExistence type="predicted"/>
<gene>
    <name evidence="1" type="ORF">CEXT_755341</name>
</gene>
<sequence length="77" mass="8836">MLDKSFHINDRNGINKYIDISDIAISSRRRKNCETDSLDSTHRKLPLIVTIYVQYTRPVVCSLSNDESVTSLAFCQE</sequence>
<name>A0AAV4PVK3_CAEEX</name>
<dbReference type="AlphaFoldDB" id="A0AAV4PVK3"/>
<keyword evidence="2" id="KW-1185">Reference proteome</keyword>
<accession>A0AAV4PVK3</accession>
<dbReference type="EMBL" id="BPLR01005240">
    <property type="protein sequence ID" value="GIY00931.1"/>
    <property type="molecule type" value="Genomic_DNA"/>
</dbReference>